<protein>
    <submittedName>
        <fullName evidence="2">Uncharacterized protein</fullName>
    </submittedName>
</protein>
<dbReference type="EMBL" id="JAAIUW010000008">
    <property type="protein sequence ID" value="KAF7819487.1"/>
    <property type="molecule type" value="Genomic_DNA"/>
</dbReference>
<evidence type="ECO:0000313" key="2">
    <source>
        <dbReference type="EMBL" id="KAF7819487.1"/>
    </source>
</evidence>
<feature type="region of interest" description="Disordered" evidence="1">
    <location>
        <begin position="1"/>
        <end position="27"/>
    </location>
</feature>
<sequence length="67" mass="7086">MLTAPATGTPPAPVFPGGRHNGASGGENDVVWKGGGCSGRGELEFEVIGIHMREKCEKYENEKLGEE</sequence>
<organism evidence="2 3">
    <name type="scientific">Senna tora</name>
    <dbReference type="NCBI Taxonomy" id="362788"/>
    <lineage>
        <taxon>Eukaryota</taxon>
        <taxon>Viridiplantae</taxon>
        <taxon>Streptophyta</taxon>
        <taxon>Embryophyta</taxon>
        <taxon>Tracheophyta</taxon>
        <taxon>Spermatophyta</taxon>
        <taxon>Magnoliopsida</taxon>
        <taxon>eudicotyledons</taxon>
        <taxon>Gunneridae</taxon>
        <taxon>Pentapetalae</taxon>
        <taxon>rosids</taxon>
        <taxon>fabids</taxon>
        <taxon>Fabales</taxon>
        <taxon>Fabaceae</taxon>
        <taxon>Caesalpinioideae</taxon>
        <taxon>Cassia clade</taxon>
        <taxon>Senna</taxon>
    </lineage>
</organism>
<reference evidence="2" key="1">
    <citation type="submission" date="2020-09" db="EMBL/GenBank/DDBJ databases">
        <title>Genome-Enabled Discovery of Anthraquinone Biosynthesis in Senna tora.</title>
        <authorList>
            <person name="Kang S.-H."/>
            <person name="Pandey R.P."/>
            <person name="Lee C.-M."/>
            <person name="Sim J.-S."/>
            <person name="Jeong J.-T."/>
            <person name="Choi B.-S."/>
            <person name="Jung M."/>
            <person name="Ginzburg D."/>
            <person name="Zhao K."/>
            <person name="Won S.Y."/>
            <person name="Oh T.-J."/>
            <person name="Yu Y."/>
            <person name="Kim N.-H."/>
            <person name="Lee O.R."/>
            <person name="Lee T.-H."/>
            <person name="Bashyal P."/>
            <person name="Kim T.-S."/>
            <person name="Lee W.-H."/>
            <person name="Kawkins C."/>
            <person name="Kim C.-K."/>
            <person name="Kim J.S."/>
            <person name="Ahn B.O."/>
            <person name="Rhee S.Y."/>
            <person name="Sohng J.K."/>
        </authorList>
    </citation>
    <scope>NUCLEOTIDE SEQUENCE</scope>
    <source>
        <tissue evidence="2">Leaf</tissue>
    </source>
</reference>
<gene>
    <name evidence="2" type="ORF">G2W53_024942</name>
</gene>
<dbReference type="Proteomes" id="UP000634136">
    <property type="component" value="Unassembled WGS sequence"/>
</dbReference>
<comment type="caution">
    <text evidence="2">The sequence shown here is derived from an EMBL/GenBank/DDBJ whole genome shotgun (WGS) entry which is preliminary data.</text>
</comment>
<evidence type="ECO:0000256" key="1">
    <source>
        <dbReference type="SAM" id="MobiDB-lite"/>
    </source>
</evidence>
<dbReference type="AlphaFoldDB" id="A0A834WEA1"/>
<proteinExistence type="predicted"/>
<evidence type="ECO:0000313" key="3">
    <source>
        <dbReference type="Proteomes" id="UP000634136"/>
    </source>
</evidence>
<accession>A0A834WEA1</accession>
<keyword evidence="3" id="KW-1185">Reference proteome</keyword>
<name>A0A834WEA1_9FABA</name>